<comment type="caution">
    <text evidence="1">The sequence shown here is derived from an EMBL/GenBank/DDBJ whole genome shotgun (WGS) entry which is preliminary data.</text>
</comment>
<gene>
    <name evidence="1" type="ORF">CRG98_050456</name>
</gene>
<keyword evidence="2" id="KW-1185">Reference proteome</keyword>
<proteinExistence type="predicted"/>
<sequence length="72" mass="7906">MKMVQGRHLSHNNEGEGFVQEIVVEVRERSAEMSEKEEICGGTRQKMLKSERSIEGGHKAGAGVVVCYDEGG</sequence>
<dbReference type="EMBL" id="PGOL01045300">
    <property type="protein sequence ID" value="PKH47737.1"/>
    <property type="molecule type" value="Genomic_DNA"/>
</dbReference>
<protein>
    <submittedName>
        <fullName evidence="1">Uncharacterized protein</fullName>
    </submittedName>
</protein>
<evidence type="ECO:0000313" key="2">
    <source>
        <dbReference type="Proteomes" id="UP000233551"/>
    </source>
</evidence>
<organism evidence="1 2">
    <name type="scientific">Punica granatum</name>
    <name type="common">Pomegranate</name>
    <dbReference type="NCBI Taxonomy" id="22663"/>
    <lineage>
        <taxon>Eukaryota</taxon>
        <taxon>Viridiplantae</taxon>
        <taxon>Streptophyta</taxon>
        <taxon>Embryophyta</taxon>
        <taxon>Tracheophyta</taxon>
        <taxon>Spermatophyta</taxon>
        <taxon>Magnoliopsida</taxon>
        <taxon>eudicotyledons</taxon>
        <taxon>Gunneridae</taxon>
        <taxon>Pentapetalae</taxon>
        <taxon>rosids</taxon>
        <taxon>malvids</taxon>
        <taxon>Myrtales</taxon>
        <taxon>Lythraceae</taxon>
        <taxon>Punica</taxon>
    </lineage>
</organism>
<dbReference type="Proteomes" id="UP000233551">
    <property type="component" value="Unassembled WGS sequence"/>
</dbReference>
<reference evidence="1 2" key="1">
    <citation type="submission" date="2017-11" db="EMBL/GenBank/DDBJ databases">
        <title>De-novo sequencing of pomegranate (Punica granatum L.) genome.</title>
        <authorList>
            <person name="Akparov Z."/>
            <person name="Amiraslanov A."/>
            <person name="Hajiyeva S."/>
            <person name="Abbasov M."/>
            <person name="Kaur K."/>
            <person name="Hamwieh A."/>
            <person name="Solovyev V."/>
            <person name="Salamov A."/>
            <person name="Braich B."/>
            <person name="Kosarev P."/>
            <person name="Mahmoud A."/>
            <person name="Hajiyev E."/>
            <person name="Babayeva S."/>
            <person name="Izzatullayeva V."/>
            <person name="Mammadov A."/>
            <person name="Mammadov A."/>
            <person name="Sharifova S."/>
            <person name="Ojaghi J."/>
            <person name="Eynullazada K."/>
            <person name="Bayramov B."/>
            <person name="Abdulazimova A."/>
            <person name="Shahmuradov I."/>
        </authorList>
    </citation>
    <scope>NUCLEOTIDE SEQUENCE [LARGE SCALE GENOMIC DNA]</scope>
    <source>
        <strain evidence="2">cv. AG2017</strain>
        <tissue evidence="1">Leaf</tissue>
    </source>
</reference>
<evidence type="ECO:0000313" key="1">
    <source>
        <dbReference type="EMBL" id="PKH47737.1"/>
    </source>
</evidence>
<dbReference type="AlphaFoldDB" id="A0A2I0GBH3"/>
<name>A0A2I0GBH3_PUNGR</name>
<accession>A0A2I0GBH3</accession>